<dbReference type="GO" id="GO:0015086">
    <property type="term" value="F:cadmium ion transmembrane transporter activity"/>
    <property type="evidence" value="ECO:0007669"/>
    <property type="project" value="TreeGrafter"/>
</dbReference>
<feature type="transmembrane region" description="Helical" evidence="7">
    <location>
        <begin position="114"/>
        <end position="137"/>
    </location>
</feature>
<feature type="transmembrane region" description="Helical" evidence="7">
    <location>
        <begin position="158"/>
        <end position="178"/>
    </location>
</feature>
<evidence type="ECO:0000256" key="5">
    <source>
        <dbReference type="ARBA" id="ARBA00022989"/>
    </source>
</evidence>
<evidence type="ECO:0000313" key="9">
    <source>
        <dbReference type="EMBL" id="AWY99259.1"/>
    </source>
</evidence>
<dbReference type="SUPFAM" id="SSF161111">
    <property type="entry name" value="Cation efflux protein transmembrane domain-like"/>
    <property type="match status" value="1"/>
</dbReference>
<keyword evidence="4 7" id="KW-0812">Transmembrane</keyword>
<dbReference type="AlphaFoldDB" id="A0A2Z4UEB2"/>
<dbReference type="KEGG" id="blau:DQQ01_15315"/>
<dbReference type="OrthoDB" id="1926678at2"/>
<dbReference type="Pfam" id="PF01545">
    <property type="entry name" value="Cation_efflux"/>
    <property type="match status" value="1"/>
</dbReference>
<feature type="transmembrane region" description="Helical" evidence="7">
    <location>
        <begin position="20"/>
        <end position="43"/>
    </location>
</feature>
<dbReference type="EMBL" id="CP030280">
    <property type="protein sequence ID" value="AWY99259.1"/>
    <property type="molecule type" value="Genomic_DNA"/>
</dbReference>
<keyword evidence="10" id="KW-1185">Reference proteome</keyword>
<feature type="domain" description="Cation efflux protein transmembrane" evidence="8">
    <location>
        <begin position="16"/>
        <end position="216"/>
    </location>
</feature>
<comment type="subcellular location">
    <subcellularLocation>
        <location evidence="1">Membrane</location>
        <topology evidence="1">Multi-pass membrane protein</topology>
    </subcellularLocation>
</comment>
<dbReference type="GO" id="GO:0015093">
    <property type="term" value="F:ferrous iron transmembrane transporter activity"/>
    <property type="evidence" value="ECO:0007669"/>
    <property type="project" value="TreeGrafter"/>
</dbReference>
<sequence>MRIGRKSPKKEKRAMTVSLYGNLLFVVLELIMAIVTSSQAVLLDAVYDGIEFCMLLPSVFLIPLLYQPSNEKYPFGHMQLETVFVVIKGITMSAVTIGMISNSINILFHGGHRVAFGVLAWFELAGMLISIIVALYLKRKNRTLNSPIIETEMQGWKIDSVISMGMTLAFFLPILVPFEWFQKLTPYLDSILAIVLSLIMLPEPIGTVVSGIRDLLLISPDEETIQEIRETVEPELKDCNYSELYFEVVKTGRKLWISAYIKLEKDELSVRRFKMYQNRCIAALAQKYTDFYFELLPEIEFDEEEIRQLTEENVEDDGI</sequence>
<dbReference type="GO" id="GO:0015341">
    <property type="term" value="F:zinc efflux antiporter activity"/>
    <property type="evidence" value="ECO:0007669"/>
    <property type="project" value="TreeGrafter"/>
</dbReference>
<evidence type="ECO:0000313" key="10">
    <source>
        <dbReference type="Proteomes" id="UP000250003"/>
    </source>
</evidence>
<name>A0A2Z4UEB2_9FIRM</name>
<proteinExistence type="inferred from homology"/>
<evidence type="ECO:0000256" key="7">
    <source>
        <dbReference type="SAM" id="Phobius"/>
    </source>
</evidence>
<comment type="similarity">
    <text evidence="2">Belongs to the cation diffusion facilitator (CDF) transporter (TC 2.A.4) family.</text>
</comment>
<keyword evidence="3" id="KW-0813">Transport</keyword>
<keyword evidence="6 7" id="KW-0472">Membrane</keyword>
<dbReference type="GO" id="GO:0005886">
    <property type="term" value="C:plasma membrane"/>
    <property type="evidence" value="ECO:0007669"/>
    <property type="project" value="TreeGrafter"/>
</dbReference>
<dbReference type="InterPro" id="IPR050291">
    <property type="entry name" value="CDF_Transporter"/>
</dbReference>
<organism evidence="9 10">
    <name type="scientific">Blautia argi</name>
    <dbReference type="NCBI Taxonomy" id="1912897"/>
    <lineage>
        <taxon>Bacteria</taxon>
        <taxon>Bacillati</taxon>
        <taxon>Bacillota</taxon>
        <taxon>Clostridia</taxon>
        <taxon>Lachnospirales</taxon>
        <taxon>Lachnospiraceae</taxon>
        <taxon>Blautia</taxon>
    </lineage>
</organism>
<dbReference type="InterPro" id="IPR002524">
    <property type="entry name" value="Cation_efflux"/>
</dbReference>
<feature type="transmembrane region" description="Helical" evidence="7">
    <location>
        <begin position="49"/>
        <end position="66"/>
    </location>
</feature>
<gene>
    <name evidence="9" type="ORF">DQQ01_15315</name>
</gene>
<accession>A0A2Z4UEB2</accession>
<keyword evidence="5 7" id="KW-1133">Transmembrane helix</keyword>
<dbReference type="GO" id="GO:0006882">
    <property type="term" value="P:intracellular zinc ion homeostasis"/>
    <property type="evidence" value="ECO:0007669"/>
    <property type="project" value="TreeGrafter"/>
</dbReference>
<dbReference type="PANTHER" id="PTHR43840">
    <property type="entry name" value="MITOCHONDRIAL METAL TRANSPORTER 1-RELATED"/>
    <property type="match status" value="1"/>
</dbReference>
<feature type="transmembrane region" description="Helical" evidence="7">
    <location>
        <begin position="86"/>
        <end position="108"/>
    </location>
</feature>
<reference evidence="10" key="1">
    <citation type="submission" date="2018-06" db="EMBL/GenBank/DDBJ databases">
        <title>Description of Blautia argi sp. nov., a new anaerobic isolated from dog feces.</title>
        <authorList>
            <person name="Chang Y.-H."/>
            <person name="Paek J."/>
            <person name="Shin Y."/>
        </authorList>
    </citation>
    <scope>NUCLEOTIDE SEQUENCE [LARGE SCALE GENOMIC DNA]</scope>
    <source>
        <strain evidence="10">KCTC 15426</strain>
    </source>
</reference>
<dbReference type="Proteomes" id="UP000250003">
    <property type="component" value="Chromosome"/>
</dbReference>
<evidence type="ECO:0000256" key="6">
    <source>
        <dbReference type="ARBA" id="ARBA00023136"/>
    </source>
</evidence>
<evidence type="ECO:0000256" key="2">
    <source>
        <dbReference type="ARBA" id="ARBA00008114"/>
    </source>
</evidence>
<dbReference type="RefSeq" id="WP_111920700.1">
    <property type="nucleotide sequence ID" value="NZ_CP030280.1"/>
</dbReference>
<dbReference type="Gene3D" id="1.20.1510.10">
    <property type="entry name" value="Cation efflux protein transmembrane domain"/>
    <property type="match status" value="1"/>
</dbReference>
<evidence type="ECO:0000259" key="8">
    <source>
        <dbReference type="Pfam" id="PF01545"/>
    </source>
</evidence>
<evidence type="ECO:0000256" key="4">
    <source>
        <dbReference type="ARBA" id="ARBA00022692"/>
    </source>
</evidence>
<dbReference type="PANTHER" id="PTHR43840:SF15">
    <property type="entry name" value="MITOCHONDRIAL METAL TRANSPORTER 1-RELATED"/>
    <property type="match status" value="1"/>
</dbReference>
<protein>
    <submittedName>
        <fullName evidence="9">Cation transporter</fullName>
    </submittedName>
</protein>
<dbReference type="InterPro" id="IPR058533">
    <property type="entry name" value="Cation_efflux_TM"/>
</dbReference>
<dbReference type="NCBIfam" id="TIGR01297">
    <property type="entry name" value="CDF"/>
    <property type="match status" value="1"/>
</dbReference>
<feature type="transmembrane region" description="Helical" evidence="7">
    <location>
        <begin position="190"/>
        <end position="212"/>
    </location>
</feature>
<evidence type="ECO:0000256" key="1">
    <source>
        <dbReference type="ARBA" id="ARBA00004141"/>
    </source>
</evidence>
<evidence type="ECO:0000256" key="3">
    <source>
        <dbReference type="ARBA" id="ARBA00022448"/>
    </source>
</evidence>
<dbReference type="InterPro" id="IPR027469">
    <property type="entry name" value="Cation_efflux_TMD_sf"/>
</dbReference>